<dbReference type="EMBL" id="VSSQ01098349">
    <property type="protein sequence ID" value="MPN41362.1"/>
    <property type="molecule type" value="Genomic_DNA"/>
</dbReference>
<feature type="domain" description="ORF6C" evidence="1">
    <location>
        <begin position="1"/>
        <end position="64"/>
    </location>
</feature>
<evidence type="ECO:0000313" key="2">
    <source>
        <dbReference type="EMBL" id="MPN41362.1"/>
    </source>
</evidence>
<gene>
    <name evidence="2" type="ORF">SDC9_188907</name>
</gene>
<dbReference type="Pfam" id="PF10552">
    <property type="entry name" value="ORF6C"/>
    <property type="match status" value="1"/>
</dbReference>
<comment type="caution">
    <text evidence="2">The sequence shown here is derived from an EMBL/GenBank/DDBJ whole genome shotgun (WGS) entry which is preliminary data.</text>
</comment>
<proteinExistence type="predicted"/>
<dbReference type="AlphaFoldDB" id="A0A645HS99"/>
<dbReference type="InterPro" id="IPR018878">
    <property type="entry name" value="ORF6C_dom"/>
</dbReference>
<evidence type="ECO:0000259" key="1">
    <source>
        <dbReference type="Pfam" id="PF10552"/>
    </source>
</evidence>
<organism evidence="2">
    <name type="scientific">bioreactor metagenome</name>
    <dbReference type="NCBI Taxonomy" id="1076179"/>
    <lineage>
        <taxon>unclassified sequences</taxon>
        <taxon>metagenomes</taxon>
        <taxon>ecological metagenomes</taxon>
    </lineage>
</organism>
<protein>
    <recommendedName>
        <fullName evidence="1">ORF6C domain-containing protein</fullName>
    </recommendedName>
</protein>
<name>A0A645HS99_9ZZZZ</name>
<accession>A0A645HS99</accession>
<sequence length="73" mass="8493">MAVLGGKDAPAYQELSKKAFRQCWNDFKKILDVASYKDTPIKDFDMAKKVIIDWKPNRELELMIRGCNAQIRM</sequence>
<reference evidence="2" key="1">
    <citation type="submission" date="2019-08" db="EMBL/GenBank/DDBJ databases">
        <authorList>
            <person name="Kucharzyk K."/>
            <person name="Murdoch R.W."/>
            <person name="Higgins S."/>
            <person name="Loffler F."/>
        </authorList>
    </citation>
    <scope>NUCLEOTIDE SEQUENCE</scope>
</reference>